<dbReference type="Gene3D" id="1.10.10.10">
    <property type="entry name" value="Winged helix-like DNA-binding domain superfamily/Winged helix DNA-binding domain"/>
    <property type="match status" value="1"/>
</dbReference>
<dbReference type="Proteomes" id="UP000466535">
    <property type="component" value="Unassembled WGS sequence"/>
</dbReference>
<gene>
    <name evidence="1" type="ORF">GRX03_07445</name>
</gene>
<comment type="caution">
    <text evidence="1">The sequence shown here is derived from an EMBL/GenBank/DDBJ whole genome shotgun (WGS) entry which is preliminary data.</text>
</comment>
<dbReference type="RefSeq" id="WP_159763566.1">
    <property type="nucleotide sequence ID" value="NZ_WUUT01000002.1"/>
</dbReference>
<proteinExistence type="predicted"/>
<dbReference type="OrthoDB" id="10985at2157"/>
<organism evidence="1 2">
    <name type="scientific">Halovenus carboxidivorans</name>
    <dbReference type="NCBI Taxonomy" id="2692199"/>
    <lineage>
        <taxon>Archaea</taxon>
        <taxon>Methanobacteriati</taxon>
        <taxon>Methanobacteriota</taxon>
        <taxon>Stenosarchaea group</taxon>
        <taxon>Halobacteria</taxon>
        <taxon>Halobacteriales</taxon>
        <taxon>Haloarculaceae</taxon>
        <taxon>Halovenus</taxon>
    </lineage>
</organism>
<dbReference type="SUPFAM" id="SSF46785">
    <property type="entry name" value="Winged helix' DNA-binding domain"/>
    <property type="match status" value="1"/>
</dbReference>
<keyword evidence="2" id="KW-1185">Reference proteome</keyword>
<dbReference type="EMBL" id="WUUT01000002">
    <property type="protein sequence ID" value="MXR51436.1"/>
    <property type="molecule type" value="Genomic_DNA"/>
</dbReference>
<dbReference type="AlphaFoldDB" id="A0A6B0T5H6"/>
<name>A0A6B0T5H6_9EURY</name>
<dbReference type="InterPro" id="IPR011991">
    <property type="entry name" value="ArsR-like_HTH"/>
</dbReference>
<evidence type="ECO:0000313" key="1">
    <source>
        <dbReference type="EMBL" id="MXR51436.1"/>
    </source>
</evidence>
<protein>
    <submittedName>
        <fullName evidence="1">Helix-turn-helix domain-containing protein</fullName>
    </submittedName>
</protein>
<sequence>MPPKETETFVRTITDDECCQILSAIESEAKAVKELSEECEIPLSTTYRKVNRLQEAGLVREKIRLSSSGNHTSVYEQEFDGAMITLSNDGEFEVELVSETGQPNRHRITAD</sequence>
<dbReference type="InterPro" id="IPR036390">
    <property type="entry name" value="WH_DNA-bd_sf"/>
</dbReference>
<accession>A0A6B0T5H6</accession>
<dbReference type="CDD" id="cd00090">
    <property type="entry name" value="HTH_ARSR"/>
    <property type="match status" value="1"/>
</dbReference>
<dbReference type="InterPro" id="IPR036388">
    <property type="entry name" value="WH-like_DNA-bd_sf"/>
</dbReference>
<evidence type="ECO:0000313" key="2">
    <source>
        <dbReference type="Proteomes" id="UP000466535"/>
    </source>
</evidence>
<dbReference type="Pfam" id="PF12840">
    <property type="entry name" value="HTH_20"/>
    <property type="match status" value="1"/>
</dbReference>
<reference evidence="1 2" key="1">
    <citation type="submission" date="2019-12" db="EMBL/GenBank/DDBJ databases">
        <title>Isolation and characterization of three novel carbon monoxide-oxidizing members of Halobacteria from salione crusts and soils.</title>
        <authorList>
            <person name="Myers M.R."/>
            <person name="King G.M."/>
        </authorList>
    </citation>
    <scope>NUCLEOTIDE SEQUENCE [LARGE SCALE GENOMIC DNA]</scope>
    <source>
        <strain evidence="1 2">WSH3</strain>
    </source>
</reference>